<name>A0A1H1DBR6_9ACTN</name>
<proteinExistence type="predicted"/>
<dbReference type="EMBL" id="FNKO01000002">
    <property type="protein sequence ID" value="SDQ73872.1"/>
    <property type="molecule type" value="Genomic_DNA"/>
</dbReference>
<keyword evidence="1" id="KW-0472">Membrane</keyword>
<feature type="transmembrane region" description="Helical" evidence="1">
    <location>
        <begin position="47"/>
        <end position="71"/>
    </location>
</feature>
<dbReference type="RefSeq" id="WP_092523221.1">
    <property type="nucleotide sequence ID" value="NZ_FNKO01000002.1"/>
</dbReference>
<dbReference type="InterPro" id="IPR011048">
    <property type="entry name" value="Haem_d1_sf"/>
</dbReference>
<evidence type="ECO:0000256" key="1">
    <source>
        <dbReference type="SAM" id="Phobius"/>
    </source>
</evidence>
<organism evidence="2 3">
    <name type="scientific">Actinopolyspora saharensis</name>
    <dbReference type="NCBI Taxonomy" id="995062"/>
    <lineage>
        <taxon>Bacteria</taxon>
        <taxon>Bacillati</taxon>
        <taxon>Actinomycetota</taxon>
        <taxon>Actinomycetes</taxon>
        <taxon>Actinopolysporales</taxon>
        <taxon>Actinopolysporaceae</taxon>
        <taxon>Actinopolyspora</taxon>
    </lineage>
</organism>
<evidence type="ECO:0000313" key="3">
    <source>
        <dbReference type="Proteomes" id="UP000199301"/>
    </source>
</evidence>
<gene>
    <name evidence="2" type="ORF">SAMN04489718_2001</name>
</gene>
<dbReference type="AlphaFoldDB" id="A0A1H1DBR6"/>
<protein>
    <submittedName>
        <fullName evidence="2">Sugar lactone lactonase YvrE</fullName>
    </submittedName>
</protein>
<dbReference type="Proteomes" id="UP000199301">
    <property type="component" value="Unassembled WGS sequence"/>
</dbReference>
<dbReference type="OrthoDB" id="5176334at2"/>
<keyword evidence="3" id="KW-1185">Reference proteome</keyword>
<sequence>MKERDTAPEESSDEFLLRASLHALVEDVEPERDSLARLLSRRRRRSVVRSAVLVTGVAVATTAVLLFVLVVPNGTRTADTDPVGLGPDSYATQLRDGVLAAVSVESGRVLRRLGELDGAATEIATDRERVYAAPAEGGVVVTTPEGTVRPLERLDGVTTVDALAASAGRVAVASGNRLLVLSEQGVRRIVLPAERTVRDVAVDPSGRLALAVARRGAGSTTELRLAGPEGDATRPVDVVGPDCAPLRVAWTSTGLAVLHRVSCAEDGDVRVTTLDPDSGATIGGGVRFAPEIAPEAVDGMRMTSDSADRLLVSTPDRVNRLVEGGEVRSPAAACTPEEGCPRLAAAM</sequence>
<keyword evidence="1" id="KW-1133">Transmembrane helix</keyword>
<accession>A0A1H1DBR6</accession>
<reference evidence="3" key="1">
    <citation type="submission" date="2016-10" db="EMBL/GenBank/DDBJ databases">
        <authorList>
            <person name="Varghese N."/>
            <person name="Submissions S."/>
        </authorList>
    </citation>
    <scope>NUCLEOTIDE SEQUENCE [LARGE SCALE GENOMIC DNA]</scope>
    <source>
        <strain evidence="3">DSM 45459</strain>
    </source>
</reference>
<evidence type="ECO:0000313" key="2">
    <source>
        <dbReference type="EMBL" id="SDQ73872.1"/>
    </source>
</evidence>
<keyword evidence="1" id="KW-0812">Transmembrane</keyword>
<dbReference type="SUPFAM" id="SSF51004">
    <property type="entry name" value="C-terminal (heme d1) domain of cytochrome cd1-nitrite reductase"/>
    <property type="match status" value="1"/>
</dbReference>